<dbReference type="RefSeq" id="WP_347925095.1">
    <property type="nucleotide sequence ID" value="NZ_CP157199.1"/>
</dbReference>
<evidence type="ECO:0000256" key="1">
    <source>
        <dbReference type="SAM" id="SignalP"/>
    </source>
</evidence>
<evidence type="ECO:0000313" key="2">
    <source>
        <dbReference type="EMBL" id="XBG62106.1"/>
    </source>
</evidence>
<accession>A0AAU7BV62</accession>
<protein>
    <recommendedName>
        <fullName evidence="3">Alpha/beta hydrolase</fullName>
    </recommendedName>
</protein>
<keyword evidence="1" id="KW-0732">Signal</keyword>
<dbReference type="InterPro" id="IPR029058">
    <property type="entry name" value="AB_hydrolase_fold"/>
</dbReference>
<name>A0AAU7BV62_9FLAO</name>
<dbReference type="AlphaFoldDB" id="A0AAU7BV62"/>
<dbReference type="SUPFAM" id="SSF53474">
    <property type="entry name" value="alpha/beta-Hydrolases"/>
    <property type="match status" value="1"/>
</dbReference>
<organism evidence="2">
    <name type="scientific">Pontimicrobium sp. SW4</name>
    <dbReference type="NCBI Taxonomy" id="3153519"/>
    <lineage>
        <taxon>Bacteria</taxon>
        <taxon>Pseudomonadati</taxon>
        <taxon>Bacteroidota</taxon>
        <taxon>Flavobacteriia</taxon>
        <taxon>Flavobacteriales</taxon>
        <taxon>Flavobacteriaceae</taxon>
        <taxon>Pontimicrobium</taxon>
    </lineage>
</organism>
<feature type="chain" id="PRO_5043918832" description="Alpha/beta hydrolase" evidence="1">
    <location>
        <begin position="19"/>
        <end position="331"/>
    </location>
</feature>
<proteinExistence type="predicted"/>
<dbReference type="EMBL" id="CP157199">
    <property type="protein sequence ID" value="XBG62106.1"/>
    <property type="molecule type" value="Genomic_DNA"/>
</dbReference>
<gene>
    <name evidence="2" type="ORF">ABGB03_04205</name>
</gene>
<reference evidence="2" key="1">
    <citation type="submission" date="2024-05" db="EMBL/GenBank/DDBJ databases">
        <title>Pontimicrobium maritimus sp. nov., isolated form sea water.</title>
        <authorList>
            <person name="Muhammad N."/>
            <person name="Vuong T.Q."/>
            <person name="Han H.L."/>
            <person name="Kim S.-G."/>
        </authorList>
    </citation>
    <scope>NUCLEOTIDE SEQUENCE</scope>
    <source>
        <strain evidence="2">SW4</strain>
    </source>
</reference>
<evidence type="ECO:0008006" key="3">
    <source>
        <dbReference type="Google" id="ProtNLM"/>
    </source>
</evidence>
<dbReference type="Gene3D" id="3.40.50.1820">
    <property type="entry name" value="alpha/beta hydrolase"/>
    <property type="match status" value="1"/>
</dbReference>
<feature type="signal peptide" evidence="1">
    <location>
        <begin position="1"/>
        <end position="18"/>
    </location>
</feature>
<sequence>MKILTNILILLISVSVFGQTTSEIKLNEAVSKNLEKNTIDIVDKTYLYINDGTSNELFYYAIKPKGKIEGTLILLPPTAQSTEDVINNNIKLSEIAFEKGILVIIPSINYNLYLDKITMTFLNTTFKKAISKYKAPNDKIIIGGFSLGGMNAIRYIELSKENPALTSIHPIAVYGIDPPLDWTRIYYSFQRTKELGFSEVAVNEATDYLDKLDKQFGGSPEKAPNTYIQHSMYSKTEKNGGNAKFLIDSPIRIYSDPDIDWHLRERQTDFYDINALDQTAMINELRILGNENAEFINALGKGYRLNGMRHPHSWSIAEPNELMEWIVDNLK</sequence>